<protein>
    <submittedName>
        <fullName evidence="1">Uncharacterized protein</fullName>
    </submittedName>
</protein>
<evidence type="ECO:0000313" key="2">
    <source>
        <dbReference type="EMBL" id="KAH0574919.1"/>
    </source>
</evidence>
<name>V6LBV3_9EUKA</name>
<dbReference type="VEuPathDB" id="GiardiaDB:SS50377_22535"/>
<dbReference type="EMBL" id="AUWU02000003">
    <property type="protein sequence ID" value="KAH0574919.1"/>
    <property type="molecule type" value="Genomic_DNA"/>
</dbReference>
<evidence type="ECO:0000313" key="3">
    <source>
        <dbReference type="Proteomes" id="UP000018208"/>
    </source>
</evidence>
<reference evidence="1 2" key="1">
    <citation type="journal article" date="2014" name="PLoS Genet.">
        <title>The Genome of Spironucleus salmonicida Highlights a Fish Pathogen Adapted to Fluctuating Environments.</title>
        <authorList>
            <person name="Xu F."/>
            <person name="Jerlstrom-Hultqvist J."/>
            <person name="Einarsson E."/>
            <person name="Astvaldsson A."/>
            <person name="Svard S.G."/>
            <person name="Andersson J.O."/>
        </authorList>
    </citation>
    <scope>NUCLEOTIDE SEQUENCE</scope>
    <source>
        <strain evidence="2">ATCC 50377</strain>
    </source>
</reference>
<dbReference type="AlphaFoldDB" id="V6LBV3"/>
<keyword evidence="3" id="KW-1185">Reference proteome</keyword>
<dbReference type="EMBL" id="KI546166">
    <property type="protein sequence ID" value="EST41975.1"/>
    <property type="molecule type" value="Genomic_DNA"/>
</dbReference>
<reference evidence="2" key="2">
    <citation type="submission" date="2020-12" db="EMBL/GenBank/DDBJ databases">
        <title>New Spironucleus salmonicida genome in near-complete chromosomes.</title>
        <authorList>
            <person name="Xu F."/>
            <person name="Kurt Z."/>
            <person name="Jimenez-Gonzalez A."/>
            <person name="Astvaldsson A."/>
            <person name="Andersson J.O."/>
            <person name="Svard S.G."/>
        </authorList>
    </citation>
    <scope>NUCLEOTIDE SEQUENCE</scope>
    <source>
        <strain evidence="2">ATCC 50377</strain>
    </source>
</reference>
<accession>V6LBV3</accession>
<evidence type="ECO:0000313" key="1">
    <source>
        <dbReference type="EMBL" id="EST41975.1"/>
    </source>
</evidence>
<sequence>MSYLSKSCSLTLDTIQENESVQEESDKYFLENKFTLIAFQEDYSEQQKIIERHPSTPMPTFDKSKQIRPYSAVERRYHFIPPEDDFIAQLEALRAQKRNV</sequence>
<proteinExistence type="predicted"/>
<dbReference type="Proteomes" id="UP000018208">
    <property type="component" value="Unassembled WGS sequence"/>
</dbReference>
<gene>
    <name evidence="1" type="ORF">SS50377_18280</name>
    <name evidence="2" type="ORF">SS50377_22535</name>
</gene>
<organism evidence="1">
    <name type="scientific">Spironucleus salmonicida</name>
    <dbReference type="NCBI Taxonomy" id="348837"/>
    <lineage>
        <taxon>Eukaryota</taxon>
        <taxon>Metamonada</taxon>
        <taxon>Diplomonadida</taxon>
        <taxon>Hexamitidae</taxon>
        <taxon>Hexamitinae</taxon>
        <taxon>Spironucleus</taxon>
    </lineage>
</organism>